<dbReference type="InterPro" id="IPR047494">
    <property type="entry name" value="KH_I_FXR1_rpt1"/>
</dbReference>
<dbReference type="PANTHER" id="PTHR10603">
    <property type="entry name" value="FRAGILE X MENTAL RETARDATION SYNDROME-RELATED PROTEIN"/>
    <property type="match status" value="1"/>
</dbReference>
<dbReference type="GO" id="GO:0098794">
    <property type="term" value="C:postsynapse"/>
    <property type="evidence" value="ECO:0007669"/>
    <property type="project" value="UniProtKB-SubCell"/>
</dbReference>
<protein>
    <recommendedName>
        <fullName evidence="9">RNA-binding protein FXR1</fullName>
    </recommendedName>
</protein>
<dbReference type="Pfam" id="PF16097">
    <property type="entry name" value="FXR_C3"/>
    <property type="match status" value="1"/>
</dbReference>
<comment type="similarity">
    <text evidence="2">Belongs to the FMR1 family.</text>
</comment>
<dbReference type="InterPro" id="IPR022034">
    <property type="entry name" value="FMR1-like_C_core"/>
</dbReference>
<dbReference type="Pfam" id="PF16096">
    <property type="entry name" value="FXR_C1"/>
    <property type="match status" value="1"/>
</dbReference>
<dbReference type="CDD" id="cd22510">
    <property type="entry name" value="KH_I_FXR1_rpt3"/>
    <property type="match status" value="1"/>
</dbReference>
<dbReference type="Gene3D" id="2.30.30.140">
    <property type="match status" value="2"/>
</dbReference>
<dbReference type="Gene3D" id="3.30.1370.10">
    <property type="entry name" value="K Homology domain, type 1"/>
    <property type="match status" value="2"/>
</dbReference>
<dbReference type="InterPro" id="IPR032172">
    <property type="entry name" value="FXR1_C1"/>
</dbReference>
<dbReference type="Pfam" id="PF00013">
    <property type="entry name" value="KH_1"/>
    <property type="match status" value="2"/>
</dbReference>
<dbReference type="GO" id="GO:0098978">
    <property type="term" value="C:glutamatergic synapse"/>
    <property type="evidence" value="ECO:0007669"/>
    <property type="project" value="UniProtKB-ARBA"/>
</dbReference>
<dbReference type="GO" id="GO:0045182">
    <property type="term" value="F:translation regulator activity"/>
    <property type="evidence" value="ECO:0007669"/>
    <property type="project" value="TreeGrafter"/>
</dbReference>
<dbReference type="InterPro" id="IPR004087">
    <property type="entry name" value="KH_dom"/>
</dbReference>
<reference evidence="14" key="2">
    <citation type="submission" date="2025-09" db="UniProtKB">
        <authorList>
            <consortium name="Ensembl"/>
        </authorList>
    </citation>
    <scope>IDENTIFICATION</scope>
</reference>
<dbReference type="GO" id="GO:0010494">
    <property type="term" value="C:cytoplasmic stress granule"/>
    <property type="evidence" value="ECO:0007669"/>
    <property type="project" value="TreeGrafter"/>
</dbReference>
<dbReference type="Pfam" id="PF17904">
    <property type="entry name" value="KH_9"/>
    <property type="match status" value="1"/>
</dbReference>
<dbReference type="FunFam" id="2.30.30.140:FF:000002">
    <property type="entry name" value="Fragile X mental retardation 1, isoform CRA_e"/>
    <property type="match status" value="1"/>
</dbReference>
<dbReference type="InterPro" id="IPR036612">
    <property type="entry name" value="KH_dom_type_1_sf"/>
</dbReference>
<dbReference type="GO" id="GO:0007517">
    <property type="term" value="P:muscle organ development"/>
    <property type="evidence" value="ECO:0007669"/>
    <property type="project" value="UniProtKB-KW"/>
</dbReference>
<feature type="compositionally biased region" description="Polar residues" evidence="12">
    <location>
        <begin position="394"/>
        <end position="410"/>
    </location>
</feature>
<dbReference type="GO" id="GO:0099577">
    <property type="term" value="P:regulation of translation at presynapse, modulating synaptic transmission"/>
    <property type="evidence" value="ECO:0007669"/>
    <property type="project" value="TreeGrafter"/>
</dbReference>
<dbReference type="InterPro" id="IPR040148">
    <property type="entry name" value="FMR1"/>
</dbReference>
<proteinExistence type="inferred from homology"/>
<reference evidence="14" key="1">
    <citation type="submission" date="2025-08" db="UniProtKB">
        <authorList>
            <consortium name="Ensembl"/>
        </authorList>
    </citation>
    <scope>IDENTIFICATION</scope>
</reference>
<feature type="compositionally biased region" description="Basic and acidic residues" evidence="12">
    <location>
        <begin position="553"/>
        <end position="576"/>
    </location>
</feature>
<dbReference type="GO" id="GO:0005634">
    <property type="term" value="C:nucleus"/>
    <property type="evidence" value="ECO:0007669"/>
    <property type="project" value="TreeGrafter"/>
</dbReference>
<dbReference type="SUPFAM" id="SSF54791">
    <property type="entry name" value="Eukaryotic type KH-domain (KH-domain type I)"/>
    <property type="match status" value="2"/>
</dbReference>
<feature type="domain" description="Agenet-like" evidence="13">
    <location>
        <begin position="4"/>
        <end position="50"/>
    </location>
</feature>
<evidence type="ECO:0000256" key="12">
    <source>
        <dbReference type="SAM" id="MobiDB-lite"/>
    </source>
</evidence>
<dbReference type="FunFam" id="2.30.30.140:FF:000001">
    <property type="entry name" value="Fragile X mental retardation 1, isoform CRA_e"/>
    <property type="match status" value="1"/>
</dbReference>
<comment type="subcellular location">
    <subcellularLocation>
        <location evidence="1">Cytoplasm</location>
        <location evidence="1">Cytoplasmic ribonucleoprotein granule</location>
    </subcellularLocation>
    <subcellularLocation>
        <location evidence="8">Postsynapse</location>
    </subcellularLocation>
</comment>
<organism evidence="14 15">
    <name type="scientific">Mus spicilegus</name>
    <name type="common">Mound-building mouse</name>
    <dbReference type="NCBI Taxonomy" id="10103"/>
    <lineage>
        <taxon>Eukaryota</taxon>
        <taxon>Metazoa</taxon>
        <taxon>Chordata</taxon>
        <taxon>Craniata</taxon>
        <taxon>Vertebrata</taxon>
        <taxon>Euteleostomi</taxon>
        <taxon>Mammalia</taxon>
        <taxon>Eutheria</taxon>
        <taxon>Euarchontoglires</taxon>
        <taxon>Glires</taxon>
        <taxon>Rodentia</taxon>
        <taxon>Myomorpha</taxon>
        <taxon>Muroidea</taxon>
        <taxon>Muridae</taxon>
        <taxon>Murinae</taxon>
        <taxon>Mus</taxon>
        <taxon>Mus</taxon>
    </lineage>
</organism>
<dbReference type="GO" id="GO:0048170">
    <property type="term" value="P:positive regulation of long-term neuronal synaptic plasticity"/>
    <property type="evidence" value="ECO:0007669"/>
    <property type="project" value="TreeGrafter"/>
</dbReference>
<dbReference type="GO" id="GO:0003730">
    <property type="term" value="F:mRNA 3'-UTR binding"/>
    <property type="evidence" value="ECO:0007669"/>
    <property type="project" value="TreeGrafter"/>
</dbReference>
<dbReference type="GO" id="GO:0098793">
    <property type="term" value="C:presynapse"/>
    <property type="evidence" value="ECO:0007669"/>
    <property type="project" value="GOC"/>
</dbReference>
<evidence type="ECO:0000256" key="4">
    <source>
        <dbReference type="ARBA" id="ARBA00022541"/>
    </source>
</evidence>
<dbReference type="PROSITE" id="PS51641">
    <property type="entry name" value="AGENET_LIKE"/>
    <property type="match status" value="2"/>
</dbReference>
<dbReference type="CDD" id="cd22504">
    <property type="entry name" value="KH_I_FXR1_rpt1"/>
    <property type="match status" value="1"/>
</dbReference>
<dbReference type="InterPro" id="IPR008395">
    <property type="entry name" value="Agenet-like_dom"/>
</dbReference>
<keyword evidence="5" id="KW-0677">Repeat</keyword>
<dbReference type="Pfam" id="PF18336">
    <property type="entry name" value="Tudor_FRX1"/>
    <property type="match status" value="1"/>
</dbReference>
<dbReference type="CDD" id="cd22507">
    <property type="entry name" value="KH_I_FXR1_rpt2"/>
    <property type="match status" value="1"/>
</dbReference>
<dbReference type="InterPro" id="IPR004088">
    <property type="entry name" value="KH_dom_type_1"/>
</dbReference>
<dbReference type="InterPro" id="IPR047496">
    <property type="entry name" value="KH_I_FXR1_rpt3"/>
</dbReference>
<keyword evidence="3" id="KW-0963">Cytoplasm</keyword>
<dbReference type="FunFam" id="3.30.1370.10:FF:000017">
    <property type="entry name" value="Fragile X mental retardation syndrome-related protein 1"/>
    <property type="match status" value="1"/>
</dbReference>
<feature type="compositionally biased region" description="Gly residues" evidence="12">
    <location>
        <begin position="445"/>
        <end position="460"/>
    </location>
</feature>
<dbReference type="GO" id="GO:0010629">
    <property type="term" value="P:negative regulation of gene expression"/>
    <property type="evidence" value="ECO:0007669"/>
    <property type="project" value="UniProtKB-ARBA"/>
</dbReference>
<accession>A0A8C6H140</accession>
<dbReference type="CDD" id="cd20472">
    <property type="entry name" value="Tudor_Agenet_FXR1_rpt1"/>
    <property type="match status" value="1"/>
</dbReference>
<dbReference type="PROSITE" id="PS50084">
    <property type="entry name" value="KH_TYPE_1"/>
    <property type="match status" value="2"/>
</dbReference>
<dbReference type="InterPro" id="IPR032177">
    <property type="entry name" value="FXR_C3"/>
</dbReference>
<feature type="region of interest" description="Disordered" evidence="12">
    <location>
        <begin position="545"/>
        <end position="621"/>
    </location>
</feature>
<evidence type="ECO:0000256" key="7">
    <source>
        <dbReference type="ARBA" id="ARBA00023018"/>
    </source>
</evidence>
<dbReference type="SMART" id="SM00322">
    <property type="entry name" value="KH"/>
    <property type="match status" value="2"/>
</dbReference>
<evidence type="ECO:0000256" key="6">
    <source>
        <dbReference type="ARBA" id="ARBA00022884"/>
    </source>
</evidence>
<keyword evidence="6 11" id="KW-0694">RNA-binding</keyword>
<dbReference type="CDD" id="cd20475">
    <property type="entry name" value="Tudor_Agenet_FXR1_rpt2"/>
    <property type="match status" value="1"/>
</dbReference>
<comment type="subunit">
    <text evidence="10">Homodimer (via CC domains); homodiremization is required for FXR1-network nucleation. Interacts with FMR1. Interacts with FRX2. Interacts with TDRD3. Interacts with HABP4. Interacts with CYFIP2 but not with CYFIP1. Interacts with EIF4G3; promoting translation of target mRNAs. Interacts with ELAVL1. Interacts with CEP63; inhibiting 'Lys-63'-linked ubiquitination. Interacts with PKP3; the interaction facilitates the binding of PKP3 to PKP2 mRNA. Interacts with PKP1; the interaction may facilitate the binding of PKP1 to PKP2, PKP3 and DSP mRNA.</text>
</comment>
<dbReference type="Pfam" id="PF12235">
    <property type="entry name" value="FXMRP1_C_core"/>
    <property type="match status" value="1"/>
</dbReference>
<feature type="compositionally biased region" description="Basic and acidic residues" evidence="12">
    <location>
        <begin position="590"/>
        <end position="610"/>
    </location>
</feature>
<dbReference type="InterPro" id="IPR047495">
    <property type="entry name" value="KH_I_FXR1_rpt2"/>
</dbReference>
<dbReference type="InterPro" id="IPR040472">
    <property type="entry name" value="FMRP_KH0"/>
</dbReference>
<dbReference type="Pfam" id="PF05641">
    <property type="entry name" value="Agenet"/>
    <property type="match status" value="1"/>
</dbReference>
<dbReference type="InterPro" id="IPR047425">
    <property type="entry name" value="Tudor_Agenet_FXR1_rpt1"/>
</dbReference>
<dbReference type="GeneTree" id="ENSGT00950000183189"/>
<evidence type="ECO:0000256" key="2">
    <source>
        <dbReference type="ARBA" id="ARBA00006633"/>
    </source>
</evidence>
<keyword evidence="7" id="KW-0770">Synapse</keyword>
<name>A0A8C6H140_MUSSI</name>
<dbReference type="GO" id="GO:0030425">
    <property type="term" value="C:dendrite"/>
    <property type="evidence" value="ECO:0007669"/>
    <property type="project" value="UniProtKB-ARBA"/>
</dbReference>
<feature type="domain" description="Agenet-like" evidence="13">
    <location>
        <begin position="63"/>
        <end position="115"/>
    </location>
</feature>
<evidence type="ECO:0000256" key="8">
    <source>
        <dbReference type="ARBA" id="ARBA00034110"/>
    </source>
</evidence>
<evidence type="ECO:0000256" key="9">
    <source>
        <dbReference type="ARBA" id="ARBA00034847"/>
    </source>
</evidence>
<dbReference type="FunFam" id="3.30.1370.10:FF:000004">
    <property type="entry name" value="Fragile X mental retardation 1, isoform CRA_e"/>
    <property type="match status" value="1"/>
</dbReference>
<evidence type="ECO:0000259" key="13">
    <source>
        <dbReference type="PROSITE" id="PS51641"/>
    </source>
</evidence>
<dbReference type="GO" id="GO:0043488">
    <property type="term" value="P:regulation of mRNA stability"/>
    <property type="evidence" value="ECO:0007669"/>
    <property type="project" value="TreeGrafter"/>
</dbReference>
<dbReference type="GO" id="GO:0005840">
    <property type="term" value="C:ribosome"/>
    <property type="evidence" value="ECO:0007669"/>
    <property type="project" value="UniProtKB-ARBA"/>
</dbReference>
<evidence type="ECO:0000256" key="1">
    <source>
        <dbReference type="ARBA" id="ARBA00004331"/>
    </source>
</evidence>
<dbReference type="PANTHER" id="PTHR10603:SF6">
    <property type="entry name" value="RNA-BINDING PROTEIN FXR1"/>
    <property type="match status" value="1"/>
</dbReference>
<evidence type="ECO:0000256" key="10">
    <source>
        <dbReference type="ARBA" id="ARBA00049695"/>
    </source>
</evidence>
<keyword evidence="4" id="KW-0517">Myogenesis</keyword>
<feature type="region of interest" description="Disordered" evidence="12">
    <location>
        <begin position="381"/>
        <end position="530"/>
    </location>
</feature>
<sequence>MAELTVEVRGSNGAFYKGFIKDVHEDSLTVVFENNWQPERQVPFNEVRLPPPPDIKKEISEGDEVEVYSRANDQEPCGWWLAKVRMMKGEFYVIEYAACDATYNEIVTFERLRPVNQNKTVKKNTFFKCTVDVPEDLREACANENAHKDFKKAVGACRIFYHPETTQLMILSASEATVKRVNILSDMHLRSIRTKLMLMSRNEEATKHLECTKQLAAAFHEEFVVREDLMGLAIGTHGSNIQQARKVPGVTAIELDEDTGTFRIYGESAEAVKKARGFLEFVEDFIQVPRNLVGKVIGKNGKVIQEIVDKSGVVRVRIEGDNENKLPREDGMVPFVFVGTKESIGNVQVLLEYHIAYLKEVEQLRMERLQIDEQLRQIGSRSYSGRGRGRRGPNYTSGYGTNSELSNPSETESERKDELSDWSLAGEDDRETRHQRDSRRRPGGRGRSVSGGRGRGGPRGGKSSISSVLKDPDSNPYSLLDNTESDQTADTDASESHHSTNRRRRSRRRRTDEDAVLMDGMTESDTASVNENGLVTVADYISRAESQSRQRNLPRETLAKNKKEMAKDVIEEHGPSEKAINGPTSASGDEIPKLQRTLGEEKTKTLKEDSTQEAAVLNGVS</sequence>
<dbReference type="Ensembl" id="ENSMSIT00000017601.1">
    <property type="protein sequence ID" value="ENSMSIP00000013873.1"/>
    <property type="gene ID" value="ENSMSIG00000011312.1"/>
</dbReference>
<feature type="compositionally biased region" description="Basic residues" evidence="12">
    <location>
        <begin position="499"/>
        <end position="509"/>
    </location>
</feature>
<dbReference type="GO" id="GO:0051028">
    <property type="term" value="P:mRNA transport"/>
    <property type="evidence" value="ECO:0007669"/>
    <property type="project" value="TreeGrafter"/>
</dbReference>
<evidence type="ECO:0000256" key="11">
    <source>
        <dbReference type="PROSITE-ProRule" id="PRU00117"/>
    </source>
</evidence>
<feature type="compositionally biased region" description="Acidic residues" evidence="12">
    <location>
        <begin position="483"/>
        <end position="493"/>
    </location>
</feature>
<evidence type="ECO:0000313" key="15">
    <source>
        <dbReference type="Proteomes" id="UP000694415"/>
    </source>
</evidence>
<evidence type="ECO:0000256" key="5">
    <source>
        <dbReference type="ARBA" id="ARBA00022737"/>
    </source>
</evidence>
<evidence type="ECO:0000313" key="14">
    <source>
        <dbReference type="Ensembl" id="ENSMSIP00000013873.1"/>
    </source>
</evidence>
<dbReference type="GO" id="GO:0045727">
    <property type="term" value="P:positive regulation of translation"/>
    <property type="evidence" value="ECO:0007669"/>
    <property type="project" value="TreeGrafter"/>
</dbReference>
<dbReference type="AlphaFoldDB" id="A0A8C6H140"/>
<keyword evidence="15" id="KW-1185">Reference proteome</keyword>
<dbReference type="InterPro" id="IPR047427">
    <property type="entry name" value="Tudor_Agenet_FXR1_rpt2"/>
</dbReference>
<dbReference type="GO" id="GO:0021542">
    <property type="term" value="P:dentate gyrus development"/>
    <property type="evidence" value="ECO:0007669"/>
    <property type="project" value="UniProtKB-ARBA"/>
</dbReference>
<dbReference type="InterPro" id="IPR041560">
    <property type="entry name" value="Tudor_FRM1"/>
</dbReference>
<evidence type="ECO:0000256" key="3">
    <source>
        <dbReference type="ARBA" id="ARBA00022490"/>
    </source>
</evidence>
<dbReference type="Proteomes" id="UP000694415">
    <property type="component" value="Unplaced"/>
</dbReference>